<proteinExistence type="predicted"/>
<feature type="non-terminal residue" evidence="1">
    <location>
        <position position="24"/>
    </location>
</feature>
<dbReference type="EMBL" id="BKCJ011058967">
    <property type="protein sequence ID" value="GFC76984.1"/>
    <property type="molecule type" value="Genomic_DNA"/>
</dbReference>
<accession>A0A699R131</accession>
<reference evidence="1" key="1">
    <citation type="journal article" date="2019" name="Sci. Rep.">
        <title>Draft genome of Tanacetum cinerariifolium, the natural source of mosquito coil.</title>
        <authorList>
            <person name="Yamashiro T."/>
            <person name="Shiraishi A."/>
            <person name="Satake H."/>
            <person name="Nakayama K."/>
        </authorList>
    </citation>
    <scope>NUCLEOTIDE SEQUENCE</scope>
</reference>
<organism evidence="1">
    <name type="scientific">Tanacetum cinerariifolium</name>
    <name type="common">Dalmatian daisy</name>
    <name type="synonym">Chrysanthemum cinerariifolium</name>
    <dbReference type="NCBI Taxonomy" id="118510"/>
    <lineage>
        <taxon>Eukaryota</taxon>
        <taxon>Viridiplantae</taxon>
        <taxon>Streptophyta</taxon>
        <taxon>Embryophyta</taxon>
        <taxon>Tracheophyta</taxon>
        <taxon>Spermatophyta</taxon>
        <taxon>Magnoliopsida</taxon>
        <taxon>eudicotyledons</taxon>
        <taxon>Gunneridae</taxon>
        <taxon>Pentapetalae</taxon>
        <taxon>asterids</taxon>
        <taxon>campanulids</taxon>
        <taxon>Asterales</taxon>
        <taxon>Asteraceae</taxon>
        <taxon>Asteroideae</taxon>
        <taxon>Anthemideae</taxon>
        <taxon>Anthemidinae</taxon>
        <taxon>Tanacetum</taxon>
    </lineage>
</organism>
<evidence type="ECO:0000313" key="1">
    <source>
        <dbReference type="EMBL" id="GFC76984.1"/>
    </source>
</evidence>
<dbReference type="AlphaFoldDB" id="A0A699R131"/>
<protein>
    <submittedName>
        <fullName evidence="1">Uncharacterized protein</fullName>
    </submittedName>
</protein>
<gene>
    <name evidence="1" type="ORF">Tci_848954</name>
</gene>
<comment type="caution">
    <text evidence="1">The sequence shown here is derived from an EMBL/GenBank/DDBJ whole genome shotgun (WGS) entry which is preliminary data.</text>
</comment>
<sequence length="24" mass="2601">MLDEIVDSGLHKPTRVVPPIEAAL</sequence>
<name>A0A699R131_TANCI</name>